<dbReference type="GeneID" id="115733138"/>
<dbReference type="GO" id="GO:0048544">
    <property type="term" value="P:recognition of pollen"/>
    <property type="evidence" value="ECO:0007669"/>
    <property type="project" value="InterPro"/>
</dbReference>
<dbReference type="SMART" id="SM00108">
    <property type="entry name" value="B_lectin"/>
    <property type="match status" value="1"/>
</dbReference>
<dbReference type="RefSeq" id="XP_030519664.2">
    <property type="nucleotide sequence ID" value="XM_030663804.2"/>
</dbReference>
<dbReference type="Proteomes" id="UP000827889">
    <property type="component" value="Chromosome 8"/>
</dbReference>
<evidence type="ECO:0000259" key="5">
    <source>
        <dbReference type="PROSITE" id="PS50927"/>
    </source>
</evidence>
<keyword evidence="1 4" id="KW-0732">Signal</keyword>
<dbReference type="InterPro" id="IPR036426">
    <property type="entry name" value="Bulb-type_lectin_dom_sf"/>
</dbReference>
<dbReference type="PANTHER" id="PTHR32444:SF118">
    <property type="entry name" value="OS09G0551150 PROTEIN"/>
    <property type="match status" value="1"/>
</dbReference>
<organism evidence="6 7">
    <name type="scientific">Rhodamnia argentea</name>
    <dbReference type="NCBI Taxonomy" id="178133"/>
    <lineage>
        <taxon>Eukaryota</taxon>
        <taxon>Viridiplantae</taxon>
        <taxon>Streptophyta</taxon>
        <taxon>Embryophyta</taxon>
        <taxon>Tracheophyta</taxon>
        <taxon>Spermatophyta</taxon>
        <taxon>Magnoliopsida</taxon>
        <taxon>eudicotyledons</taxon>
        <taxon>Gunneridae</taxon>
        <taxon>Pentapetalae</taxon>
        <taxon>rosids</taxon>
        <taxon>malvids</taxon>
        <taxon>Myrtales</taxon>
        <taxon>Myrtaceae</taxon>
        <taxon>Myrtoideae</taxon>
        <taxon>Myrteae</taxon>
        <taxon>Australasian group</taxon>
        <taxon>Rhodamnia</taxon>
    </lineage>
</organism>
<evidence type="ECO:0000256" key="3">
    <source>
        <dbReference type="ARBA" id="ARBA00023180"/>
    </source>
</evidence>
<feature type="chain" id="PRO_5046845507" evidence="4">
    <location>
        <begin position="26"/>
        <end position="140"/>
    </location>
</feature>
<protein>
    <submittedName>
        <fullName evidence="7">G-type lectin S-receptor-like serine/threonine-protein kinase At4g27290</fullName>
    </submittedName>
</protein>
<feature type="domain" description="Bulb-type lectin" evidence="5">
    <location>
        <begin position="26"/>
        <end position="140"/>
    </location>
</feature>
<evidence type="ECO:0000256" key="1">
    <source>
        <dbReference type="ARBA" id="ARBA00022729"/>
    </source>
</evidence>
<dbReference type="KEGG" id="rarg:115733138"/>
<dbReference type="Gene3D" id="2.90.10.10">
    <property type="entry name" value="Bulb-type lectin domain"/>
    <property type="match status" value="1"/>
</dbReference>
<feature type="signal peptide" evidence="4">
    <location>
        <begin position="1"/>
        <end position="25"/>
    </location>
</feature>
<name>A0A8B8NCE3_9MYRT</name>
<dbReference type="PROSITE" id="PS50927">
    <property type="entry name" value="BULB_LECTIN"/>
    <property type="match status" value="1"/>
</dbReference>
<evidence type="ECO:0000313" key="7">
    <source>
        <dbReference type="RefSeq" id="XP_030519664.2"/>
    </source>
</evidence>
<accession>A0A8B8NCE3</accession>
<keyword evidence="6" id="KW-1185">Reference proteome</keyword>
<dbReference type="Pfam" id="PF01453">
    <property type="entry name" value="B_lectin"/>
    <property type="match status" value="1"/>
</dbReference>
<keyword evidence="3" id="KW-0325">Glycoprotein</keyword>
<evidence type="ECO:0000256" key="2">
    <source>
        <dbReference type="ARBA" id="ARBA00023157"/>
    </source>
</evidence>
<evidence type="ECO:0000313" key="6">
    <source>
        <dbReference type="Proteomes" id="UP000827889"/>
    </source>
</evidence>
<dbReference type="AlphaFoldDB" id="A0A8B8NCE3"/>
<keyword evidence="2" id="KW-1015">Disulfide bond</keyword>
<dbReference type="CDD" id="cd00028">
    <property type="entry name" value="B_lectin"/>
    <property type="match status" value="1"/>
</dbReference>
<evidence type="ECO:0000256" key="4">
    <source>
        <dbReference type="SAM" id="SignalP"/>
    </source>
</evidence>
<reference evidence="7" key="1">
    <citation type="submission" date="2025-08" db="UniProtKB">
        <authorList>
            <consortium name="RefSeq"/>
        </authorList>
    </citation>
    <scope>IDENTIFICATION</scope>
    <source>
        <tissue evidence="7">Leaf</tissue>
    </source>
</reference>
<sequence>MADPPIFGFFCTSIVLLSLLCLSSAANTLSSAQSIGEGETLVSPGRKFELSFFSAGSSKNGFLGIWLVVSPKTVVWVANRNSPLTDSNGTLEISNEGELVLLNRSKSVIWLTNSTKVLRNPVAQLLDSGNLVLRERNSLD</sequence>
<dbReference type="SUPFAM" id="SSF51110">
    <property type="entry name" value="alpha-D-mannose-specific plant lectins"/>
    <property type="match status" value="1"/>
</dbReference>
<gene>
    <name evidence="7" type="primary">LOC115733138</name>
</gene>
<dbReference type="PANTHER" id="PTHR32444">
    <property type="entry name" value="BULB-TYPE LECTIN DOMAIN-CONTAINING PROTEIN"/>
    <property type="match status" value="1"/>
</dbReference>
<proteinExistence type="predicted"/>
<dbReference type="InterPro" id="IPR001480">
    <property type="entry name" value="Bulb-type_lectin_dom"/>
</dbReference>